<gene>
    <name evidence="2" type="ORF">KSU1_C1070</name>
</gene>
<keyword evidence="1" id="KW-0812">Transmembrane</keyword>
<proteinExistence type="predicted"/>
<protein>
    <recommendedName>
        <fullName evidence="4">Lipoprotein</fullName>
    </recommendedName>
</protein>
<dbReference type="PROSITE" id="PS51257">
    <property type="entry name" value="PROKAR_LIPOPROTEIN"/>
    <property type="match status" value="1"/>
</dbReference>
<keyword evidence="3" id="KW-1185">Reference proteome</keyword>
<evidence type="ECO:0000256" key="1">
    <source>
        <dbReference type="SAM" id="Phobius"/>
    </source>
</evidence>
<accession>I3ILS1</accession>
<name>I3ILS1_9BACT</name>
<evidence type="ECO:0000313" key="3">
    <source>
        <dbReference type="Proteomes" id="UP000002985"/>
    </source>
</evidence>
<dbReference type="EMBL" id="BAFH01000003">
    <property type="protein sequence ID" value="GAB62666.1"/>
    <property type="molecule type" value="Genomic_DNA"/>
</dbReference>
<feature type="transmembrane region" description="Helical" evidence="1">
    <location>
        <begin position="60"/>
        <end position="83"/>
    </location>
</feature>
<comment type="caution">
    <text evidence="2">The sequence shown here is derived from an EMBL/GenBank/DDBJ whole genome shotgun (WGS) entry which is preliminary data.</text>
</comment>
<keyword evidence="1" id="KW-1133">Transmembrane helix</keyword>
<keyword evidence="1" id="KW-0472">Membrane</keyword>
<dbReference type="AlphaFoldDB" id="I3ILS1"/>
<evidence type="ECO:0000313" key="2">
    <source>
        <dbReference type="EMBL" id="GAB62666.1"/>
    </source>
</evidence>
<organism evidence="2 3">
    <name type="scientific">Candidatus Jettenia caeni</name>
    <dbReference type="NCBI Taxonomy" id="247490"/>
    <lineage>
        <taxon>Bacteria</taxon>
        <taxon>Pseudomonadati</taxon>
        <taxon>Planctomycetota</taxon>
        <taxon>Candidatus Brocadiia</taxon>
        <taxon>Candidatus Brocadiales</taxon>
        <taxon>Candidatus Brocadiaceae</taxon>
        <taxon>Candidatus Jettenia</taxon>
    </lineage>
</organism>
<dbReference type="Proteomes" id="UP000002985">
    <property type="component" value="Unassembled WGS sequence"/>
</dbReference>
<reference evidence="2 3" key="1">
    <citation type="journal article" date="2012" name="FEBS Lett.">
        <title>Anammox organism KSU-1 expresses a NirK-type copper-containing nitrite reductase instead of a NirS-type with cytochrome cd1.</title>
        <authorList>
            <person name="Hira D."/>
            <person name="Toh H."/>
            <person name="Migita C.T."/>
            <person name="Okubo H."/>
            <person name="Nishiyama T."/>
            <person name="Hattori M."/>
            <person name="Furukawa K."/>
            <person name="Fujii T."/>
        </authorList>
    </citation>
    <scope>NUCLEOTIDE SEQUENCE [LARGE SCALE GENOMIC DNA]</scope>
</reference>
<evidence type="ECO:0008006" key="4">
    <source>
        <dbReference type="Google" id="ProtNLM"/>
    </source>
</evidence>
<dbReference type="STRING" id="247490.KSU1_C1070"/>
<sequence>MKHGTQYYSIGIILLFLSVCGCDALDLVFGKDGKPHTKIEKTLDVAGDIVKDTAGFVPGYGAIGAGIAALLGLVGHSITSVVVSRKNKSALNTVIKGVEIGAAEYDAVKEAIMKVFEGQQNIQDVIKAKFEQFNSVKEVIEDVSKLFGNATFLDKQVQKVVSKM</sequence>